<protein>
    <recommendedName>
        <fullName evidence="1">PB1 domain-containing protein</fullName>
    </recommendedName>
</protein>
<dbReference type="PANTHER" id="PTHR31066">
    <property type="entry name" value="OS05G0427100 PROTEIN-RELATED"/>
    <property type="match status" value="1"/>
</dbReference>
<dbReference type="PANTHER" id="PTHR31066:SF42">
    <property type="entry name" value="PB1 DOMAIN-CONTAINING PROTEIN"/>
    <property type="match status" value="1"/>
</dbReference>
<dbReference type="SUPFAM" id="SSF54277">
    <property type="entry name" value="CAD &amp; PB1 domains"/>
    <property type="match status" value="1"/>
</dbReference>
<gene>
    <name evidence="2" type="ORF">BDA96_01G137000</name>
</gene>
<reference evidence="2" key="1">
    <citation type="journal article" date="2019" name="BMC Genomics">
        <title>A new reference genome for Sorghum bicolor reveals high levels of sequence similarity between sweet and grain genotypes: implications for the genetics of sugar metabolism.</title>
        <authorList>
            <person name="Cooper E.A."/>
            <person name="Brenton Z.W."/>
            <person name="Flinn B.S."/>
            <person name="Jenkins J."/>
            <person name="Shu S."/>
            <person name="Flowers D."/>
            <person name="Luo F."/>
            <person name="Wang Y."/>
            <person name="Xia P."/>
            <person name="Barry K."/>
            <person name="Daum C."/>
            <person name="Lipzen A."/>
            <person name="Yoshinaga Y."/>
            <person name="Schmutz J."/>
            <person name="Saski C."/>
            <person name="Vermerris W."/>
            <person name="Kresovich S."/>
        </authorList>
    </citation>
    <scope>NUCLEOTIDE SEQUENCE</scope>
</reference>
<evidence type="ECO:0000313" key="3">
    <source>
        <dbReference type="Proteomes" id="UP000807115"/>
    </source>
</evidence>
<comment type="caution">
    <text evidence="2">The sequence shown here is derived from an EMBL/GenBank/DDBJ whole genome shotgun (WGS) entry which is preliminary data.</text>
</comment>
<dbReference type="EMBL" id="CM027680">
    <property type="protein sequence ID" value="KAG0548092.1"/>
    <property type="molecule type" value="Genomic_DNA"/>
</dbReference>
<name>A0A921RZK1_SORBI</name>
<dbReference type="CDD" id="cd06410">
    <property type="entry name" value="PB1_UP2"/>
    <property type="match status" value="1"/>
</dbReference>
<proteinExistence type="predicted"/>
<dbReference type="Gene3D" id="3.10.20.90">
    <property type="entry name" value="Phosphatidylinositol 3-kinase Catalytic Subunit, Chain A, domain 1"/>
    <property type="match status" value="1"/>
</dbReference>
<sequence length="260" mass="28331">MIRVIHSTAQSTDDPIPMAAAEAPYDGSVGRMRLMCSHGGRFLPRGPDGALRYVGGETRVLVVPRAVTFPDLTARLSEMAGGAEVRAIRHRLADVGVQDVIVSVTSDEELAHMRDEYDRLRATRPAATFRVFVTTTAHAGSGGGVVCRRRSAAGLPPLPLDMRRARSEQALAVCAHQQQAKQAMRRVQSTQELARAIHLQPSFHHRCNHQCCSSSQPRNVCALSPMAAQPVCALPYMSKKVAPPWLIPAKATERVFAIRV</sequence>
<dbReference type="AlphaFoldDB" id="A0A921RZK1"/>
<accession>A0A921RZK1</accession>
<feature type="domain" description="PB1" evidence="1">
    <location>
        <begin position="46"/>
        <end position="136"/>
    </location>
</feature>
<dbReference type="SMART" id="SM00666">
    <property type="entry name" value="PB1"/>
    <property type="match status" value="1"/>
</dbReference>
<organism evidence="2 3">
    <name type="scientific">Sorghum bicolor</name>
    <name type="common">Sorghum</name>
    <name type="synonym">Sorghum vulgare</name>
    <dbReference type="NCBI Taxonomy" id="4558"/>
    <lineage>
        <taxon>Eukaryota</taxon>
        <taxon>Viridiplantae</taxon>
        <taxon>Streptophyta</taxon>
        <taxon>Embryophyta</taxon>
        <taxon>Tracheophyta</taxon>
        <taxon>Spermatophyta</taxon>
        <taxon>Magnoliopsida</taxon>
        <taxon>Liliopsida</taxon>
        <taxon>Poales</taxon>
        <taxon>Poaceae</taxon>
        <taxon>PACMAD clade</taxon>
        <taxon>Panicoideae</taxon>
        <taxon>Andropogonodae</taxon>
        <taxon>Andropogoneae</taxon>
        <taxon>Sorghinae</taxon>
        <taxon>Sorghum</taxon>
    </lineage>
</organism>
<dbReference type="InterPro" id="IPR053198">
    <property type="entry name" value="Gynoecium_Dev_Regulator"/>
</dbReference>
<evidence type="ECO:0000259" key="1">
    <source>
        <dbReference type="SMART" id="SM00666"/>
    </source>
</evidence>
<reference evidence="2" key="2">
    <citation type="submission" date="2020-10" db="EMBL/GenBank/DDBJ databases">
        <authorList>
            <person name="Cooper E.A."/>
            <person name="Brenton Z.W."/>
            <person name="Flinn B.S."/>
            <person name="Jenkins J."/>
            <person name="Shu S."/>
            <person name="Flowers D."/>
            <person name="Luo F."/>
            <person name="Wang Y."/>
            <person name="Xia P."/>
            <person name="Barry K."/>
            <person name="Daum C."/>
            <person name="Lipzen A."/>
            <person name="Yoshinaga Y."/>
            <person name="Schmutz J."/>
            <person name="Saski C."/>
            <person name="Vermerris W."/>
            <person name="Kresovich S."/>
        </authorList>
    </citation>
    <scope>NUCLEOTIDE SEQUENCE</scope>
</reference>
<evidence type="ECO:0000313" key="2">
    <source>
        <dbReference type="EMBL" id="KAG0548092.1"/>
    </source>
</evidence>
<dbReference type="Proteomes" id="UP000807115">
    <property type="component" value="Chromosome 1"/>
</dbReference>
<dbReference type="Pfam" id="PF00564">
    <property type="entry name" value="PB1"/>
    <property type="match status" value="1"/>
</dbReference>
<dbReference type="InterPro" id="IPR000270">
    <property type="entry name" value="PB1_dom"/>
</dbReference>